<organism evidence="2 3">
    <name type="scientific">Portunus trituberculatus</name>
    <name type="common">Swimming crab</name>
    <name type="synonym">Neptunus trituberculatus</name>
    <dbReference type="NCBI Taxonomy" id="210409"/>
    <lineage>
        <taxon>Eukaryota</taxon>
        <taxon>Metazoa</taxon>
        <taxon>Ecdysozoa</taxon>
        <taxon>Arthropoda</taxon>
        <taxon>Crustacea</taxon>
        <taxon>Multicrustacea</taxon>
        <taxon>Malacostraca</taxon>
        <taxon>Eumalacostraca</taxon>
        <taxon>Eucarida</taxon>
        <taxon>Decapoda</taxon>
        <taxon>Pleocyemata</taxon>
        <taxon>Brachyura</taxon>
        <taxon>Eubrachyura</taxon>
        <taxon>Portunoidea</taxon>
        <taxon>Portunidae</taxon>
        <taxon>Portuninae</taxon>
        <taxon>Portunus</taxon>
    </lineage>
</organism>
<evidence type="ECO:0000313" key="2">
    <source>
        <dbReference type="EMBL" id="MPC51110.1"/>
    </source>
</evidence>
<dbReference type="Proteomes" id="UP000324222">
    <property type="component" value="Unassembled WGS sequence"/>
</dbReference>
<accession>A0A5B7FTF7</accession>
<reference evidence="2 3" key="1">
    <citation type="submission" date="2019-05" db="EMBL/GenBank/DDBJ databases">
        <title>Another draft genome of Portunus trituberculatus and its Hox gene families provides insights of decapod evolution.</title>
        <authorList>
            <person name="Jeong J.-H."/>
            <person name="Song I."/>
            <person name="Kim S."/>
            <person name="Choi T."/>
            <person name="Kim D."/>
            <person name="Ryu S."/>
            <person name="Kim W."/>
        </authorList>
    </citation>
    <scope>NUCLEOTIDE SEQUENCE [LARGE SCALE GENOMIC DNA]</scope>
    <source>
        <tissue evidence="2">Muscle</tissue>
    </source>
</reference>
<evidence type="ECO:0000313" key="3">
    <source>
        <dbReference type="Proteomes" id="UP000324222"/>
    </source>
</evidence>
<proteinExistence type="predicted"/>
<dbReference type="AlphaFoldDB" id="A0A5B7FTF7"/>
<feature type="compositionally biased region" description="Low complexity" evidence="1">
    <location>
        <begin position="13"/>
        <end position="42"/>
    </location>
</feature>
<dbReference type="EMBL" id="VSRR010009957">
    <property type="protein sequence ID" value="MPC51110.1"/>
    <property type="molecule type" value="Genomic_DNA"/>
</dbReference>
<name>A0A5B7FTF7_PORTR</name>
<protein>
    <submittedName>
        <fullName evidence="2">Uncharacterized protein</fullName>
    </submittedName>
</protein>
<feature type="compositionally biased region" description="Pro residues" evidence="1">
    <location>
        <begin position="1"/>
        <end position="12"/>
    </location>
</feature>
<comment type="caution">
    <text evidence="2">The sequence shown here is derived from an EMBL/GenBank/DDBJ whole genome shotgun (WGS) entry which is preliminary data.</text>
</comment>
<sequence length="85" mass="9276">MPPTPPLLPPPTTTTNNNTTMTHHHQNTTTTTTTSSSSSSSFRLHTLFLKTHNRLHRCWHELTSQTPGNTGAGRGGTGGRVTEKR</sequence>
<keyword evidence="3" id="KW-1185">Reference proteome</keyword>
<feature type="region of interest" description="Disordered" evidence="1">
    <location>
        <begin position="1"/>
        <end position="42"/>
    </location>
</feature>
<feature type="region of interest" description="Disordered" evidence="1">
    <location>
        <begin position="61"/>
        <end position="85"/>
    </location>
</feature>
<evidence type="ECO:0000256" key="1">
    <source>
        <dbReference type="SAM" id="MobiDB-lite"/>
    </source>
</evidence>
<feature type="compositionally biased region" description="Gly residues" evidence="1">
    <location>
        <begin position="70"/>
        <end position="79"/>
    </location>
</feature>
<gene>
    <name evidence="2" type="ORF">E2C01_044949</name>
</gene>